<evidence type="ECO:0000256" key="1">
    <source>
        <dbReference type="ARBA" id="ARBA00004651"/>
    </source>
</evidence>
<dbReference type="InterPro" id="IPR043428">
    <property type="entry name" value="LivM-like"/>
</dbReference>
<dbReference type="CDD" id="cd06581">
    <property type="entry name" value="TM_PBP1_LivM_like"/>
    <property type="match status" value="1"/>
</dbReference>
<feature type="transmembrane region" description="Helical" evidence="6">
    <location>
        <begin position="281"/>
        <end position="300"/>
    </location>
</feature>
<gene>
    <name evidence="7" type="ORF">DY367_30370</name>
</gene>
<evidence type="ECO:0000256" key="4">
    <source>
        <dbReference type="ARBA" id="ARBA00022989"/>
    </source>
</evidence>
<dbReference type="Pfam" id="PF02653">
    <property type="entry name" value="BPD_transp_2"/>
    <property type="match status" value="1"/>
</dbReference>
<evidence type="ECO:0000313" key="7">
    <source>
        <dbReference type="EMBL" id="RPJ87932.1"/>
    </source>
</evidence>
<feature type="transmembrane region" description="Helical" evidence="6">
    <location>
        <begin position="93"/>
        <end position="115"/>
    </location>
</feature>
<protein>
    <submittedName>
        <fullName evidence="7">Branched-chain amino acid ABC transporter permease</fullName>
    </submittedName>
</protein>
<feature type="transmembrane region" description="Helical" evidence="6">
    <location>
        <begin position="162"/>
        <end position="182"/>
    </location>
</feature>
<feature type="transmembrane region" description="Helical" evidence="6">
    <location>
        <begin position="213"/>
        <end position="236"/>
    </location>
</feature>
<evidence type="ECO:0000313" key="8">
    <source>
        <dbReference type="Proteomes" id="UP000285324"/>
    </source>
</evidence>
<dbReference type="AlphaFoldDB" id="A0A424W3Q9"/>
<comment type="caution">
    <text evidence="7">The sequence shown here is derived from an EMBL/GenBank/DDBJ whole genome shotgun (WGS) entry which is preliminary data.</text>
</comment>
<accession>A0A424W3Q9</accession>
<feature type="transmembrane region" description="Helical" evidence="6">
    <location>
        <begin position="248"/>
        <end position="274"/>
    </location>
</feature>
<name>A0A424W3Q9_ALCXX</name>
<keyword evidence="3 6" id="KW-0812">Transmembrane</keyword>
<evidence type="ECO:0000256" key="5">
    <source>
        <dbReference type="ARBA" id="ARBA00023136"/>
    </source>
</evidence>
<dbReference type="EMBL" id="QVXO01000090">
    <property type="protein sequence ID" value="RPJ87932.1"/>
    <property type="molecule type" value="Genomic_DNA"/>
</dbReference>
<reference evidence="7 8" key="1">
    <citation type="submission" date="2018-08" db="EMBL/GenBank/DDBJ databases">
        <title>Achromobacter xylosoxidans Genome sequencing and assembly.</title>
        <authorList>
            <person name="Wang R."/>
            <person name="Rensing C."/>
            <person name="Li Y."/>
        </authorList>
    </citation>
    <scope>NUCLEOTIDE SEQUENCE [LARGE SCALE GENOMIC DNA]</scope>
    <source>
        <strain evidence="7 8">GD003A</strain>
    </source>
</reference>
<dbReference type="InterPro" id="IPR001851">
    <property type="entry name" value="ABC_transp_permease"/>
</dbReference>
<evidence type="ECO:0000256" key="6">
    <source>
        <dbReference type="SAM" id="Phobius"/>
    </source>
</evidence>
<keyword evidence="4 6" id="KW-1133">Transmembrane helix</keyword>
<comment type="subcellular location">
    <subcellularLocation>
        <location evidence="1">Cell membrane</location>
        <topology evidence="1">Multi-pass membrane protein</topology>
    </subcellularLocation>
</comment>
<keyword evidence="5 6" id="KW-0472">Membrane</keyword>
<feature type="transmembrane region" description="Helical" evidence="6">
    <location>
        <begin position="67"/>
        <end position="87"/>
    </location>
</feature>
<dbReference type="GO" id="GO:0015658">
    <property type="term" value="F:branched-chain amino acid transmembrane transporter activity"/>
    <property type="evidence" value="ECO:0007669"/>
    <property type="project" value="InterPro"/>
</dbReference>
<evidence type="ECO:0000256" key="2">
    <source>
        <dbReference type="ARBA" id="ARBA00022475"/>
    </source>
</evidence>
<feature type="transmembrane region" description="Helical" evidence="6">
    <location>
        <begin position="122"/>
        <end position="142"/>
    </location>
</feature>
<dbReference type="OrthoDB" id="9814461at2"/>
<feature type="transmembrane region" description="Helical" evidence="6">
    <location>
        <begin position="41"/>
        <end position="60"/>
    </location>
</feature>
<dbReference type="PANTHER" id="PTHR30482:SF20">
    <property type="entry name" value="HIGH-AFFINITY BRANCHED-CHAIN AMINO ACID TRANSPORT SYSTEM PERMEASE PROTEIN LIVM"/>
    <property type="match status" value="1"/>
</dbReference>
<evidence type="ECO:0000256" key="3">
    <source>
        <dbReference type="ARBA" id="ARBA00022692"/>
    </source>
</evidence>
<dbReference type="RefSeq" id="WP_118934951.1">
    <property type="nucleotide sequence ID" value="NZ_CP061008.1"/>
</dbReference>
<organism evidence="7 8">
    <name type="scientific">Alcaligenes xylosoxydans xylosoxydans</name>
    <name type="common">Achromobacter xylosoxidans</name>
    <dbReference type="NCBI Taxonomy" id="85698"/>
    <lineage>
        <taxon>Bacteria</taxon>
        <taxon>Pseudomonadati</taxon>
        <taxon>Pseudomonadota</taxon>
        <taxon>Betaproteobacteria</taxon>
        <taxon>Burkholderiales</taxon>
        <taxon>Alcaligenaceae</taxon>
        <taxon>Achromobacter</taxon>
    </lineage>
</organism>
<dbReference type="Proteomes" id="UP000285324">
    <property type="component" value="Unassembled WGS sequence"/>
</dbReference>
<keyword evidence="2" id="KW-1003">Cell membrane</keyword>
<feature type="transmembrane region" description="Helical" evidence="6">
    <location>
        <begin position="20"/>
        <end position="35"/>
    </location>
</feature>
<proteinExistence type="predicted"/>
<dbReference type="GO" id="GO:0005886">
    <property type="term" value="C:plasma membrane"/>
    <property type="evidence" value="ECO:0007669"/>
    <property type="project" value="UniProtKB-SubCell"/>
</dbReference>
<dbReference type="PANTHER" id="PTHR30482">
    <property type="entry name" value="HIGH-AFFINITY BRANCHED-CHAIN AMINO ACID TRANSPORT SYSTEM PERMEASE"/>
    <property type="match status" value="1"/>
</dbReference>
<sequence length="326" mass="35093">MDPLTHPNLLRNKLTQEMRLSLAFLAVLALLPLGVSSPYWLGVLIVSMYFAMLACGWNLLAGYAGQFSLAPAAFAMLGGYTTGLLAYHWQVPLWLGLPLSAVVPGLIGLVLGRIVLRLSGPYLALTTLSFAEIVRLVIYNSIDFTRGDQGLHVPALLESRVGNYYLFLAALAAVTLLIFLLLRARPGRFLQAIRDDEIGAASRGIDVVRYKTLAFLVSCAICGFAGGLYGTFAQLVSPELGIVTQTGMVIAMVVIGGMGTLVGPLLGAVLVYVASELLRDAGNIQMIVFALLVIIFARFFREGLWGLARRAFLRRSSDARASARGA</sequence>